<accession>I0ICF2</accession>
<gene>
    <name evidence="2" type="ordered locus">PSMK_07810</name>
</gene>
<feature type="region of interest" description="Disordered" evidence="1">
    <location>
        <begin position="1"/>
        <end position="106"/>
    </location>
</feature>
<dbReference type="KEGG" id="phm:PSMK_07810"/>
<evidence type="ECO:0000313" key="2">
    <source>
        <dbReference type="EMBL" id="BAM02940.1"/>
    </source>
</evidence>
<protein>
    <submittedName>
        <fullName evidence="2">Uncharacterized protein</fullName>
    </submittedName>
</protein>
<reference evidence="2 3" key="1">
    <citation type="submission" date="2012-02" db="EMBL/GenBank/DDBJ databases">
        <title>Complete genome sequence of Phycisphaera mikurensis NBRC 102666.</title>
        <authorList>
            <person name="Ankai A."/>
            <person name="Hosoyama A."/>
            <person name="Terui Y."/>
            <person name="Sekine M."/>
            <person name="Fukai R."/>
            <person name="Kato Y."/>
            <person name="Nakamura S."/>
            <person name="Yamada-Narita S."/>
            <person name="Kawakoshi A."/>
            <person name="Fukunaga Y."/>
            <person name="Yamazaki S."/>
            <person name="Fujita N."/>
        </authorList>
    </citation>
    <scope>NUCLEOTIDE SEQUENCE [LARGE SCALE GENOMIC DNA]</scope>
    <source>
        <strain evidence="3">NBRC 102666 / KCTC 22515 / FYK2301M01</strain>
    </source>
</reference>
<dbReference type="Proteomes" id="UP000007881">
    <property type="component" value="Chromosome"/>
</dbReference>
<dbReference type="AlphaFoldDB" id="I0ICF2"/>
<dbReference type="EMBL" id="AP012338">
    <property type="protein sequence ID" value="BAM02940.1"/>
    <property type="molecule type" value="Genomic_DNA"/>
</dbReference>
<dbReference type="HOGENOM" id="CLU_2220698_0_0_0"/>
<sequence length="106" mass="11202">MGPGEAWVRGRRGSGACPGRTSSQNSRGNAMPGPIQNMPESEMYPAARERPPAPRSGSSGIRERVEPASSKVAWRSHAGHVADPASSRTSRQSGVAAQLSQPAWPR</sequence>
<keyword evidence="3" id="KW-1185">Reference proteome</keyword>
<name>I0ICF2_PHYMF</name>
<evidence type="ECO:0000313" key="3">
    <source>
        <dbReference type="Proteomes" id="UP000007881"/>
    </source>
</evidence>
<organism evidence="2 3">
    <name type="scientific">Phycisphaera mikurensis (strain NBRC 102666 / KCTC 22515 / FYK2301M01)</name>
    <dbReference type="NCBI Taxonomy" id="1142394"/>
    <lineage>
        <taxon>Bacteria</taxon>
        <taxon>Pseudomonadati</taxon>
        <taxon>Planctomycetota</taxon>
        <taxon>Phycisphaerae</taxon>
        <taxon>Phycisphaerales</taxon>
        <taxon>Phycisphaeraceae</taxon>
        <taxon>Phycisphaera</taxon>
    </lineage>
</organism>
<feature type="compositionally biased region" description="Polar residues" evidence="1">
    <location>
        <begin position="86"/>
        <end position="106"/>
    </location>
</feature>
<evidence type="ECO:0000256" key="1">
    <source>
        <dbReference type="SAM" id="MobiDB-lite"/>
    </source>
</evidence>
<proteinExistence type="predicted"/>